<dbReference type="NCBIfam" id="TIGR03941">
    <property type="entry name" value="tRNA_deam_assoc"/>
    <property type="match status" value="1"/>
</dbReference>
<keyword evidence="2" id="KW-1185">Reference proteome</keyword>
<dbReference type="Proteomes" id="UP000191040">
    <property type="component" value="Chromosome I"/>
</dbReference>
<accession>A0A1T4YY25</accession>
<dbReference type="OrthoDB" id="5189541at2"/>
<proteinExistence type="predicted"/>
<dbReference type="RefSeq" id="WP_078699500.1">
    <property type="nucleotide sequence ID" value="NZ_LT796768.1"/>
</dbReference>
<name>A0A1T4YY25_9ACTN</name>
<dbReference type="STRING" id="1736691.SAMN06295964_1409"/>
<gene>
    <name evidence="1" type="ORF">SAMN06295964_1409</name>
</gene>
<evidence type="ECO:0000313" key="2">
    <source>
        <dbReference type="Proteomes" id="UP000191040"/>
    </source>
</evidence>
<organism evidence="1 2">
    <name type="scientific">Aeromicrobium choanae</name>
    <dbReference type="NCBI Taxonomy" id="1736691"/>
    <lineage>
        <taxon>Bacteria</taxon>
        <taxon>Bacillati</taxon>
        <taxon>Actinomycetota</taxon>
        <taxon>Actinomycetes</taxon>
        <taxon>Propionibacteriales</taxon>
        <taxon>Nocardioidaceae</taxon>
        <taxon>Aeromicrobium</taxon>
    </lineage>
</organism>
<dbReference type="InterPro" id="IPR023869">
    <property type="entry name" value="tRNA_Adeno_NH3ase_assoc_put"/>
</dbReference>
<sequence>MAEDDVDFVIAAYRDEGAWTVVELPPRLGEDFDGFSDALARFPSDVGVLGLASVNDDFFVIVRRSGEHVRALLSDATAVWDWPLAADLAELVNAADGDEEPMPVGDLDIVSDLGLASVELSLLCDDDDLFPDEALADLAERLGFGEQFEAIIG</sequence>
<dbReference type="AlphaFoldDB" id="A0A1T4YY25"/>
<evidence type="ECO:0000313" key="1">
    <source>
        <dbReference type="EMBL" id="SKB06674.1"/>
    </source>
</evidence>
<dbReference type="EMBL" id="LT796768">
    <property type="protein sequence ID" value="SKB06674.1"/>
    <property type="molecule type" value="Genomic_DNA"/>
</dbReference>
<protein>
    <submittedName>
        <fullName evidence="1">Putative tRNA adenosine deaminase-associated protein</fullName>
    </submittedName>
</protein>
<reference evidence="2" key="1">
    <citation type="submission" date="2017-02" db="EMBL/GenBank/DDBJ databases">
        <authorList>
            <person name="Varghese N."/>
            <person name="Submissions S."/>
        </authorList>
    </citation>
    <scope>NUCLEOTIDE SEQUENCE [LARGE SCALE GENOMIC DNA]</scope>
    <source>
        <strain evidence="2">9H-4</strain>
    </source>
</reference>